<comment type="caution">
    <text evidence="1">The sequence shown here is derived from an EMBL/GenBank/DDBJ whole genome shotgun (WGS) entry which is preliminary data.</text>
</comment>
<sequence>MASSWALKEQWGWSVNRDLTDEEGLDLLKALLVCSKGDGVISEAEREWALGLGACRKLSMSVIEAGRAYNGDENIADILSRSPIVAKAKKASLYWAIKACSADGEYNEEEKVAIRKMAALMEVSEKAVDEIEGIIVEEQTLRERRNALVYDGKPLLENS</sequence>
<reference evidence="1" key="1">
    <citation type="submission" date="2016-10" db="EMBL/GenBank/DDBJ databases">
        <title>CRISPR-Cas defence system in Roseofilum reptotaenium: evidence of a bacteriophage-cyanobacterium arms race in the coral black band disease.</title>
        <authorList>
            <person name="Buerger P."/>
            <person name="Wood-Charlson E.M."/>
            <person name="Weynberg K.D."/>
            <person name="Willis B."/>
            <person name="Van Oppen M.J."/>
        </authorList>
    </citation>
    <scope>NUCLEOTIDE SEQUENCE [LARGE SCALE GENOMIC DNA]</scope>
    <source>
        <strain evidence="1">AO1-A</strain>
    </source>
</reference>
<organism evidence="1 2">
    <name type="scientific">Roseofilum reptotaenium AO1-A</name>
    <dbReference type="NCBI Taxonomy" id="1925591"/>
    <lineage>
        <taxon>Bacteria</taxon>
        <taxon>Bacillati</taxon>
        <taxon>Cyanobacteriota</taxon>
        <taxon>Cyanophyceae</taxon>
        <taxon>Desertifilales</taxon>
        <taxon>Desertifilaceae</taxon>
        <taxon>Roseofilum</taxon>
    </lineage>
</organism>
<dbReference type="SUPFAM" id="SSF158682">
    <property type="entry name" value="TerB-like"/>
    <property type="match status" value="1"/>
</dbReference>
<name>A0A1L9QUB7_9CYAN</name>
<keyword evidence="2" id="KW-1185">Reference proteome</keyword>
<dbReference type="InterPro" id="IPR029024">
    <property type="entry name" value="TerB-like"/>
</dbReference>
<protein>
    <recommendedName>
        <fullName evidence="3">Co-chaperone DjlA N-terminal domain-containing protein</fullName>
    </recommendedName>
</protein>
<evidence type="ECO:0000313" key="2">
    <source>
        <dbReference type="Proteomes" id="UP000183940"/>
    </source>
</evidence>
<accession>A0A1L9QUB7</accession>
<evidence type="ECO:0008006" key="3">
    <source>
        <dbReference type="Google" id="ProtNLM"/>
    </source>
</evidence>
<evidence type="ECO:0000313" key="1">
    <source>
        <dbReference type="EMBL" id="OJJ26187.1"/>
    </source>
</evidence>
<gene>
    <name evidence="1" type="ORF">BI308_07225</name>
</gene>
<dbReference type="EMBL" id="MLAW01000009">
    <property type="protein sequence ID" value="OJJ26187.1"/>
    <property type="molecule type" value="Genomic_DNA"/>
</dbReference>
<dbReference type="AlphaFoldDB" id="A0A1L9QUB7"/>
<dbReference type="Gene3D" id="1.10.3680.10">
    <property type="entry name" value="TerB-like"/>
    <property type="match status" value="1"/>
</dbReference>
<proteinExistence type="predicted"/>
<dbReference type="Proteomes" id="UP000183940">
    <property type="component" value="Unassembled WGS sequence"/>
</dbReference>